<gene>
    <name evidence="1" type="ORF">IBG28_19600</name>
</gene>
<keyword evidence="2" id="KW-1185">Reference proteome</keyword>
<reference evidence="1 2" key="1">
    <citation type="submission" date="2020-09" db="EMBL/GenBank/DDBJ databases">
        <title>Complete genome sequence of an Arctic sea ice bacterium Marinomonas arctica BSI20414.</title>
        <authorList>
            <person name="Liao L."/>
            <person name="Chen B."/>
        </authorList>
    </citation>
    <scope>NUCLEOTIDE SEQUENCE [LARGE SCALE GENOMIC DNA]</scope>
    <source>
        <strain evidence="1 2">BSI20414</strain>
    </source>
</reference>
<name>A0A7H1J5Q4_9GAMM</name>
<dbReference type="RefSeq" id="WP_188322933.1">
    <property type="nucleotide sequence ID" value="NZ_BMLJ01000025.1"/>
</dbReference>
<accession>A0A7H1J5Q4</accession>
<evidence type="ECO:0000313" key="1">
    <source>
        <dbReference type="EMBL" id="QNT05820.1"/>
    </source>
</evidence>
<sequence length="128" mass="14442">MTKAMVFLSTRQLTQMHFSIPLFNDYDLIVIASGRELEKLPQTVADVFIHQFPIAITANDGVVIEYDEQEITRIIDSLKESSIGDRHEGCYSNLDSCAYVTCSSQNKSLIDQAFVNMSQFKPVIYAPD</sequence>
<evidence type="ECO:0000313" key="2">
    <source>
        <dbReference type="Proteomes" id="UP000516370"/>
    </source>
</evidence>
<proteinExistence type="predicted"/>
<organism evidence="1 2">
    <name type="scientific">Marinomonas arctica</name>
    <dbReference type="NCBI Taxonomy" id="383750"/>
    <lineage>
        <taxon>Bacteria</taxon>
        <taxon>Pseudomonadati</taxon>
        <taxon>Pseudomonadota</taxon>
        <taxon>Gammaproteobacteria</taxon>
        <taxon>Oceanospirillales</taxon>
        <taxon>Oceanospirillaceae</taxon>
        <taxon>Marinomonas</taxon>
    </lineage>
</organism>
<dbReference type="Proteomes" id="UP000516370">
    <property type="component" value="Chromosome"/>
</dbReference>
<dbReference type="EMBL" id="CP061081">
    <property type="protein sequence ID" value="QNT05820.1"/>
    <property type="molecule type" value="Genomic_DNA"/>
</dbReference>
<dbReference type="AlphaFoldDB" id="A0A7H1J5Q4"/>
<protein>
    <submittedName>
        <fullName evidence="1">Uncharacterized protein</fullName>
    </submittedName>
</protein>
<dbReference type="KEGG" id="mard:IBG28_19600"/>